<dbReference type="Proteomes" id="UP000789759">
    <property type="component" value="Unassembled WGS sequence"/>
</dbReference>
<feature type="transmembrane region" description="Helical" evidence="1">
    <location>
        <begin position="230"/>
        <end position="249"/>
    </location>
</feature>
<keyword evidence="3" id="KW-1185">Reference proteome</keyword>
<comment type="caution">
    <text evidence="2">The sequence shown here is derived from an EMBL/GenBank/DDBJ whole genome shotgun (WGS) entry which is preliminary data.</text>
</comment>
<name>A0A9N9N8F2_9GLOM</name>
<protein>
    <submittedName>
        <fullName evidence="2">3507_t:CDS:1</fullName>
    </submittedName>
</protein>
<keyword evidence="1" id="KW-1133">Transmembrane helix</keyword>
<keyword evidence="1" id="KW-0472">Membrane</keyword>
<dbReference type="OrthoDB" id="2381009at2759"/>
<evidence type="ECO:0000313" key="2">
    <source>
        <dbReference type="EMBL" id="CAG8710452.1"/>
    </source>
</evidence>
<gene>
    <name evidence="2" type="ORF">CPELLU_LOCUS12301</name>
</gene>
<organism evidence="2 3">
    <name type="scientific">Cetraspora pellucida</name>
    <dbReference type="NCBI Taxonomy" id="1433469"/>
    <lineage>
        <taxon>Eukaryota</taxon>
        <taxon>Fungi</taxon>
        <taxon>Fungi incertae sedis</taxon>
        <taxon>Mucoromycota</taxon>
        <taxon>Glomeromycotina</taxon>
        <taxon>Glomeromycetes</taxon>
        <taxon>Diversisporales</taxon>
        <taxon>Gigasporaceae</taxon>
        <taxon>Cetraspora</taxon>
    </lineage>
</organism>
<evidence type="ECO:0000256" key="1">
    <source>
        <dbReference type="SAM" id="Phobius"/>
    </source>
</evidence>
<sequence length="274" mass="31127">MAVGSTSRGIALTVAPMVMSSTKNVAAQSTEFKHNEDTLLDFMITVIVPIIVYINIEKRQEIIGVNGIIIGLASIFLISAKIGLFIWFTIKKYQNTEGFFFIQYLITTLVFKFSNLIVTRFIKLFLISAFVVLNVGLSIQIIFLVIYTLRGYYNNEDYLIVLVPILLFSLCADIRFIWVITHKSEVDNISASTQSKDFEWSAKIYSQTLTVISLSSSVLAMLLLDPSVTWIKLYLTLVVISNTLLYYNIDLNNYHVARVQMTANERLRDTNTEI</sequence>
<feature type="transmembrane region" description="Helical" evidence="1">
    <location>
        <begin position="125"/>
        <end position="146"/>
    </location>
</feature>
<feature type="transmembrane region" description="Helical" evidence="1">
    <location>
        <begin position="68"/>
        <end position="88"/>
    </location>
</feature>
<feature type="transmembrane region" description="Helical" evidence="1">
    <location>
        <begin position="158"/>
        <end position="181"/>
    </location>
</feature>
<feature type="transmembrane region" description="Helical" evidence="1">
    <location>
        <begin position="202"/>
        <end position="224"/>
    </location>
</feature>
<feature type="transmembrane region" description="Helical" evidence="1">
    <location>
        <begin position="100"/>
        <end position="118"/>
    </location>
</feature>
<feature type="transmembrane region" description="Helical" evidence="1">
    <location>
        <begin position="39"/>
        <end position="56"/>
    </location>
</feature>
<evidence type="ECO:0000313" key="3">
    <source>
        <dbReference type="Proteomes" id="UP000789759"/>
    </source>
</evidence>
<keyword evidence="1" id="KW-0812">Transmembrane</keyword>
<reference evidence="2" key="1">
    <citation type="submission" date="2021-06" db="EMBL/GenBank/DDBJ databases">
        <authorList>
            <person name="Kallberg Y."/>
            <person name="Tangrot J."/>
            <person name="Rosling A."/>
        </authorList>
    </citation>
    <scope>NUCLEOTIDE SEQUENCE</scope>
    <source>
        <strain evidence="2">FL966</strain>
    </source>
</reference>
<proteinExistence type="predicted"/>
<accession>A0A9N9N8F2</accession>
<dbReference type="AlphaFoldDB" id="A0A9N9N8F2"/>
<dbReference type="EMBL" id="CAJVQA010011748">
    <property type="protein sequence ID" value="CAG8710452.1"/>
    <property type="molecule type" value="Genomic_DNA"/>
</dbReference>